<evidence type="ECO:0000256" key="1">
    <source>
        <dbReference type="SAM" id="Phobius"/>
    </source>
</evidence>
<feature type="transmembrane region" description="Helical" evidence="1">
    <location>
        <begin position="7"/>
        <end position="29"/>
    </location>
</feature>
<reference evidence="3 4" key="1">
    <citation type="submission" date="2019-09" db="EMBL/GenBank/DDBJ databases">
        <title>Genome sequence of Roseospira marina, one of the more divergent members of the non-sulfur purple photosynthetic bacterial family, the Rhodospirillaceae.</title>
        <authorList>
            <person name="Meyer T."/>
            <person name="Kyndt J."/>
        </authorList>
    </citation>
    <scope>NUCLEOTIDE SEQUENCE [LARGE SCALE GENOMIC DNA]</scope>
    <source>
        <strain evidence="3 4">DSM 15113</strain>
    </source>
</reference>
<keyword evidence="4" id="KW-1185">Reference proteome</keyword>
<keyword evidence="1" id="KW-0812">Transmembrane</keyword>
<comment type="caution">
    <text evidence="3">The sequence shown here is derived from an EMBL/GenBank/DDBJ whole genome shotgun (WGS) entry which is preliminary data.</text>
</comment>
<sequence>MSEQRIYYLDAVRSFCMLFGIFVHTASLIPDVKPYDLIGITSSLFRMSTFFLISGYFATMLFLRRGTGGFLKSRLIALGVPLAVCLILLNPGSNYLVYIYHNGFVGINTFFFGDIPPDPKGPMVWHLHLWFLFSLMIYVALTPACLWLIRHGNLDHLYENLDQRFGGAVLILLAALTGAYQILVRTSFTFVFKEFLPPNPLEWILWTTMAYIPFFFLGLLAFKSKAFFDRIHRISLPALTCSAALLIVLSQTNGLNGGNLEKALYHFTRGFTNLCVIGLILSLFQYVITGPSRPLRFVSESVYTVYLFHYLVIYALATAIEPYITNDDVLFIFVSLSTIVIGLAIHHGIIKNSRWLMFLFNGRLVRPVS</sequence>
<dbReference type="OrthoDB" id="8288190at2"/>
<dbReference type="PANTHER" id="PTHR36927">
    <property type="entry name" value="BLR4337 PROTEIN"/>
    <property type="match status" value="1"/>
</dbReference>
<feature type="transmembrane region" description="Helical" evidence="1">
    <location>
        <begin position="234"/>
        <end position="251"/>
    </location>
</feature>
<feature type="transmembrane region" description="Helical" evidence="1">
    <location>
        <begin position="271"/>
        <end position="289"/>
    </location>
</feature>
<accession>A0A5M6I7R4</accession>
<dbReference type="AlphaFoldDB" id="A0A5M6I7R4"/>
<feature type="transmembrane region" description="Helical" evidence="1">
    <location>
        <begin position="44"/>
        <end position="63"/>
    </location>
</feature>
<protein>
    <submittedName>
        <fullName evidence="3">Acyltransferase family protein</fullName>
    </submittedName>
</protein>
<evidence type="ECO:0000259" key="2">
    <source>
        <dbReference type="Pfam" id="PF01757"/>
    </source>
</evidence>
<keyword evidence="1" id="KW-0472">Membrane</keyword>
<dbReference type="Proteomes" id="UP000324065">
    <property type="component" value="Unassembled WGS sequence"/>
</dbReference>
<dbReference type="PANTHER" id="PTHR36927:SF1">
    <property type="entry name" value="MDO-LIKE PROTEIN"/>
    <property type="match status" value="1"/>
</dbReference>
<gene>
    <name evidence="3" type="ORF">F1188_18705</name>
</gene>
<evidence type="ECO:0000313" key="4">
    <source>
        <dbReference type="Proteomes" id="UP000324065"/>
    </source>
</evidence>
<name>A0A5M6I7R4_9PROT</name>
<dbReference type="RefSeq" id="WP_150063977.1">
    <property type="nucleotide sequence ID" value="NZ_JACHII010000004.1"/>
</dbReference>
<keyword evidence="1" id="KW-1133">Transmembrane helix</keyword>
<feature type="transmembrane region" description="Helical" evidence="1">
    <location>
        <begin position="127"/>
        <end position="149"/>
    </location>
</feature>
<feature type="transmembrane region" description="Helical" evidence="1">
    <location>
        <begin position="75"/>
        <end position="100"/>
    </location>
</feature>
<proteinExistence type="predicted"/>
<feature type="domain" description="Acyltransferase 3" evidence="2">
    <location>
        <begin position="6"/>
        <end position="345"/>
    </location>
</feature>
<dbReference type="InterPro" id="IPR050623">
    <property type="entry name" value="Glucan_succinyl_AcylTrfase"/>
</dbReference>
<feature type="transmembrane region" description="Helical" evidence="1">
    <location>
        <begin position="301"/>
        <end position="324"/>
    </location>
</feature>
<keyword evidence="3" id="KW-0808">Transferase</keyword>
<feature type="transmembrane region" description="Helical" evidence="1">
    <location>
        <begin position="161"/>
        <end position="183"/>
    </location>
</feature>
<dbReference type="InterPro" id="IPR002656">
    <property type="entry name" value="Acyl_transf_3_dom"/>
</dbReference>
<dbReference type="GO" id="GO:0016747">
    <property type="term" value="F:acyltransferase activity, transferring groups other than amino-acyl groups"/>
    <property type="evidence" value="ECO:0007669"/>
    <property type="project" value="InterPro"/>
</dbReference>
<feature type="transmembrane region" description="Helical" evidence="1">
    <location>
        <begin position="330"/>
        <end position="350"/>
    </location>
</feature>
<evidence type="ECO:0000313" key="3">
    <source>
        <dbReference type="EMBL" id="KAA5603875.1"/>
    </source>
</evidence>
<dbReference type="Pfam" id="PF01757">
    <property type="entry name" value="Acyl_transf_3"/>
    <property type="match status" value="1"/>
</dbReference>
<organism evidence="3 4">
    <name type="scientific">Roseospira marina</name>
    <dbReference type="NCBI Taxonomy" id="140057"/>
    <lineage>
        <taxon>Bacteria</taxon>
        <taxon>Pseudomonadati</taxon>
        <taxon>Pseudomonadota</taxon>
        <taxon>Alphaproteobacteria</taxon>
        <taxon>Rhodospirillales</taxon>
        <taxon>Rhodospirillaceae</taxon>
        <taxon>Roseospira</taxon>
    </lineage>
</organism>
<feature type="transmembrane region" description="Helical" evidence="1">
    <location>
        <begin position="203"/>
        <end position="222"/>
    </location>
</feature>
<keyword evidence="3" id="KW-0012">Acyltransferase</keyword>
<dbReference type="EMBL" id="VWPJ01000028">
    <property type="protein sequence ID" value="KAA5603875.1"/>
    <property type="molecule type" value="Genomic_DNA"/>
</dbReference>